<dbReference type="SMART" id="SM00471">
    <property type="entry name" value="HDc"/>
    <property type="match status" value="1"/>
</dbReference>
<proteinExistence type="predicted"/>
<dbReference type="InterPro" id="IPR003607">
    <property type="entry name" value="HD/PDEase_dom"/>
</dbReference>
<organism evidence="2 3">
    <name type="scientific">Paenibacillus thermoaerophilus</name>
    <dbReference type="NCBI Taxonomy" id="1215385"/>
    <lineage>
        <taxon>Bacteria</taxon>
        <taxon>Bacillati</taxon>
        <taxon>Bacillota</taxon>
        <taxon>Bacilli</taxon>
        <taxon>Bacillales</taxon>
        <taxon>Paenibacillaceae</taxon>
        <taxon>Paenibacillus</taxon>
    </lineage>
</organism>
<dbReference type="Proteomes" id="UP001596528">
    <property type="component" value="Unassembled WGS sequence"/>
</dbReference>
<dbReference type="Pfam" id="PF13487">
    <property type="entry name" value="HD_5"/>
    <property type="match status" value="1"/>
</dbReference>
<dbReference type="RefSeq" id="WP_138790690.1">
    <property type="nucleotide sequence ID" value="NZ_JBHTGQ010000013.1"/>
</dbReference>
<accession>A0ABW2V1M4</accession>
<gene>
    <name evidence="2" type="ORF">ACFQWB_05540</name>
</gene>
<dbReference type="GO" id="GO:0016787">
    <property type="term" value="F:hydrolase activity"/>
    <property type="evidence" value="ECO:0007669"/>
    <property type="project" value="UniProtKB-KW"/>
</dbReference>
<sequence length="355" mass="40191">MPKIQVSSAKPGDRLLEDVITKFGSVLLQKNRTLTARDIDVLNAFLISTIDVQRSGETEPVQEQKADAPAMNEAEKPFHEAYDQLLQLLKKFFRIAESNGVLPVIEIRKSLEQVLSHIDQYHLLSFVPRQFQTKDYLYHNSIQVALTSYQIAKSHGLPSKDWVPVALAGLLHDIGNMRIDRSILEKPGKLTKDELEEMRKHTLYGYQILKPIAAFNDGIKLSALQHHEKEDGSGYPMGLKGDKLHPYAKIIAVADIYHAMTSDRSHKKADSPYLVLEQLYKESFGKLDPYVVQTFLNKVTQVQNGVMVRLSDGRIGEIIFTNRDHPTRPMVNANGTIINLAIERNLYIETVLPKI</sequence>
<dbReference type="Gene3D" id="1.10.3210.10">
    <property type="entry name" value="Hypothetical protein af1432"/>
    <property type="match status" value="1"/>
</dbReference>
<name>A0ABW2V1M4_9BACL</name>
<evidence type="ECO:0000313" key="2">
    <source>
        <dbReference type="EMBL" id="MFC7749408.1"/>
    </source>
</evidence>
<keyword evidence="2" id="KW-0378">Hydrolase</keyword>
<keyword evidence="3" id="KW-1185">Reference proteome</keyword>
<dbReference type="InterPro" id="IPR037522">
    <property type="entry name" value="HD_GYP_dom"/>
</dbReference>
<feature type="domain" description="HD-GYP" evidence="1">
    <location>
        <begin position="115"/>
        <end position="311"/>
    </location>
</feature>
<dbReference type="CDD" id="cd00077">
    <property type="entry name" value="HDc"/>
    <property type="match status" value="1"/>
</dbReference>
<protein>
    <submittedName>
        <fullName evidence="2">HD-GYP domain-containing protein</fullName>
        <ecNumber evidence="2">3.1.4.-</ecNumber>
    </submittedName>
</protein>
<dbReference type="PANTHER" id="PTHR43155:SF2">
    <property type="entry name" value="CYCLIC DI-GMP PHOSPHODIESTERASE PA4108"/>
    <property type="match status" value="1"/>
</dbReference>
<evidence type="ECO:0000259" key="1">
    <source>
        <dbReference type="PROSITE" id="PS51832"/>
    </source>
</evidence>
<dbReference type="EMBL" id="JBHTGQ010000013">
    <property type="protein sequence ID" value="MFC7749408.1"/>
    <property type="molecule type" value="Genomic_DNA"/>
</dbReference>
<dbReference type="PROSITE" id="PS51832">
    <property type="entry name" value="HD_GYP"/>
    <property type="match status" value="1"/>
</dbReference>
<comment type="caution">
    <text evidence="2">The sequence shown here is derived from an EMBL/GenBank/DDBJ whole genome shotgun (WGS) entry which is preliminary data.</text>
</comment>
<reference evidence="3" key="1">
    <citation type="journal article" date="2019" name="Int. J. Syst. Evol. Microbiol.">
        <title>The Global Catalogue of Microorganisms (GCM) 10K type strain sequencing project: providing services to taxonomists for standard genome sequencing and annotation.</title>
        <authorList>
            <consortium name="The Broad Institute Genomics Platform"/>
            <consortium name="The Broad Institute Genome Sequencing Center for Infectious Disease"/>
            <person name="Wu L."/>
            <person name="Ma J."/>
        </authorList>
    </citation>
    <scope>NUCLEOTIDE SEQUENCE [LARGE SCALE GENOMIC DNA]</scope>
    <source>
        <strain evidence="3">JCM 18657</strain>
    </source>
</reference>
<evidence type="ECO:0000313" key="3">
    <source>
        <dbReference type="Proteomes" id="UP001596528"/>
    </source>
</evidence>
<dbReference type="EC" id="3.1.4.-" evidence="2"/>
<dbReference type="SUPFAM" id="SSF109604">
    <property type="entry name" value="HD-domain/PDEase-like"/>
    <property type="match status" value="1"/>
</dbReference>
<dbReference type="PANTHER" id="PTHR43155">
    <property type="entry name" value="CYCLIC DI-GMP PHOSPHODIESTERASE PA4108-RELATED"/>
    <property type="match status" value="1"/>
</dbReference>